<sequence length="100" mass="11533">MDLKDYCENVNLELSVWKSRLSEVLAKMDSLPTGKKHHMFEEINGLHILMSELEERIDKLSNECRTEWKPEVSGSSVGIHDLSSRFNDKRGVLFDYDFGG</sequence>
<dbReference type="EMBL" id="AP025516">
    <property type="protein sequence ID" value="BDD87709.1"/>
    <property type="molecule type" value="Genomic_DNA"/>
</dbReference>
<accession>A0ABM7W9T3</accession>
<keyword evidence="2" id="KW-1185">Reference proteome</keyword>
<organism evidence="1 2">
    <name type="scientific">Desulfofustis limnaeus</name>
    <dbReference type="NCBI Taxonomy" id="2740163"/>
    <lineage>
        <taxon>Bacteria</taxon>
        <taxon>Pseudomonadati</taxon>
        <taxon>Thermodesulfobacteriota</taxon>
        <taxon>Desulfobulbia</taxon>
        <taxon>Desulfobulbales</taxon>
        <taxon>Desulfocapsaceae</taxon>
        <taxon>Desulfofustis</taxon>
    </lineage>
</organism>
<evidence type="ECO:0000313" key="1">
    <source>
        <dbReference type="EMBL" id="BDD87709.1"/>
    </source>
</evidence>
<evidence type="ECO:0000313" key="2">
    <source>
        <dbReference type="Proteomes" id="UP000830055"/>
    </source>
</evidence>
<protein>
    <submittedName>
        <fullName evidence="1">Uncharacterized protein</fullName>
    </submittedName>
</protein>
<gene>
    <name evidence="1" type="ORF">DPPLL_20740</name>
</gene>
<proteinExistence type="predicted"/>
<dbReference type="Proteomes" id="UP000830055">
    <property type="component" value="Chromosome"/>
</dbReference>
<dbReference type="RefSeq" id="WP_284151123.1">
    <property type="nucleotide sequence ID" value="NZ_AP025516.1"/>
</dbReference>
<reference evidence="1 2" key="1">
    <citation type="submission" date="2022-01" db="EMBL/GenBank/DDBJ databases">
        <title>Desulfofustis limnae sp. nov., a novel mesophilic sulfate-reducing bacterium isolated from marsh soil.</title>
        <authorList>
            <person name="Watanabe M."/>
            <person name="Takahashi A."/>
            <person name="Kojima H."/>
            <person name="Fukui M."/>
        </authorList>
    </citation>
    <scope>NUCLEOTIDE SEQUENCE [LARGE SCALE GENOMIC DNA]</scope>
    <source>
        <strain evidence="1 2">PPLL</strain>
    </source>
</reference>
<name>A0ABM7W9T3_9BACT</name>